<dbReference type="STRING" id="351160.RCIX1972"/>
<dbReference type="Gene3D" id="2.60.40.2020">
    <property type="match status" value="1"/>
</dbReference>
<evidence type="ECO:0000313" key="4">
    <source>
        <dbReference type="EMBL" id="CAJ37134.1"/>
    </source>
</evidence>
<evidence type="ECO:0000256" key="2">
    <source>
        <dbReference type="ARBA" id="ARBA00022704"/>
    </source>
</evidence>
<dbReference type="AlphaFoldDB" id="Q0W3A9"/>
<dbReference type="eggNOG" id="arCOG03544">
    <property type="taxonomic scope" value="Archaea"/>
</dbReference>
<dbReference type="Proteomes" id="UP000000663">
    <property type="component" value="Chromosome"/>
</dbReference>
<dbReference type="InterPro" id="IPR018990">
    <property type="entry name" value="Prot_inh_I42_chagasin"/>
</dbReference>
<sequence length="116" mass="13633">MYSNNNQNYNVKFMTTIAGLGSNGQVLEIHLRERLEIRLPESRISGYMWKYHEPGCPRLQLEDSDYREKGEARFTGLGERWWRFNAIATGECRLVFSLIRPWSAPSQEYFIVVRVS</sequence>
<protein>
    <recommendedName>
        <fullName evidence="3">Proteinase inhibitor I42 chagasin domain-containing protein</fullName>
    </recommendedName>
</protein>
<evidence type="ECO:0000259" key="3">
    <source>
        <dbReference type="Pfam" id="PF09394"/>
    </source>
</evidence>
<keyword evidence="5" id="KW-1185">Reference proteome</keyword>
<dbReference type="Pfam" id="PF09394">
    <property type="entry name" value="Inhibitor_I42"/>
    <property type="match status" value="1"/>
</dbReference>
<dbReference type="KEGG" id="rci:RCIX1972"/>
<keyword evidence="2" id="KW-0789">Thiol protease inhibitor</keyword>
<reference evidence="4 5" key="1">
    <citation type="journal article" date="2006" name="Science">
        <title>Genome of rice cluster I archaea -- the key methane producers in the rice rhizosphere.</title>
        <authorList>
            <person name="Erkel C."/>
            <person name="Kube M."/>
            <person name="Reinhardt R."/>
            <person name="Liesack W."/>
        </authorList>
    </citation>
    <scope>NUCLEOTIDE SEQUENCE [LARGE SCALE GENOMIC DNA]</scope>
    <source>
        <strain evidence="5">DSM 22066 / NBRC 105507 / MRE50</strain>
    </source>
</reference>
<evidence type="ECO:0000256" key="1">
    <source>
        <dbReference type="ARBA" id="ARBA00022690"/>
    </source>
</evidence>
<dbReference type="SUPFAM" id="SSF141066">
    <property type="entry name" value="ICP-like"/>
    <property type="match status" value="1"/>
</dbReference>
<gene>
    <name evidence="4" type="ORF">RCIX1972</name>
</gene>
<evidence type="ECO:0000313" key="5">
    <source>
        <dbReference type="Proteomes" id="UP000000663"/>
    </source>
</evidence>
<dbReference type="InterPro" id="IPR036331">
    <property type="entry name" value="Chagasin-like_sf"/>
</dbReference>
<organism evidence="4 5">
    <name type="scientific">Methanocella arvoryzae (strain DSM 22066 / NBRC 105507 / MRE50)</name>
    <dbReference type="NCBI Taxonomy" id="351160"/>
    <lineage>
        <taxon>Archaea</taxon>
        <taxon>Methanobacteriati</taxon>
        <taxon>Methanobacteriota</taxon>
        <taxon>Stenosarchaea group</taxon>
        <taxon>Methanomicrobia</taxon>
        <taxon>Methanocellales</taxon>
        <taxon>Methanocellaceae</taxon>
        <taxon>Methanocella</taxon>
    </lineage>
</organism>
<name>Q0W3A9_METAR</name>
<dbReference type="GO" id="GO:0004869">
    <property type="term" value="F:cysteine-type endopeptidase inhibitor activity"/>
    <property type="evidence" value="ECO:0007669"/>
    <property type="project" value="UniProtKB-KW"/>
</dbReference>
<keyword evidence="1" id="KW-0646">Protease inhibitor</keyword>
<accession>Q0W3A9</accession>
<feature type="domain" description="Proteinase inhibitor I42 chagasin" evidence="3">
    <location>
        <begin position="29"/>
        <end position="108"/>
    </location>
</feature>
<dbReference type="EMBL" id="AM114193">
    <property type="protein sequence ID" value="CAJ37134.1"/>
    <property type="molecule type" value="Genomic_DNA"/>
</dbReference>
<proteinExistence type="predicted"/>